<dbReference type="EMBL" id="DVHU01000099">
    <property type="protein sequence ID" value="HIR93917.1"/>
    <property type="molecule type" value="Genomic_DNA"/>
</dbReference>
<dbReference type="Proteomes" id="UP000886841">
    <property type="component" value="Unassembled WGS sequence"/>
</dbReference>
<gene>
    <name evidence="1" type="ORF">IAB98_10925</name>
</gene>
<evidence type="ECO:0000313" key="2">
    <source>
        <dbReference type="Proteomes" id="UP000886841"/>
    </source>
</evidence>
<dbReference type="AlphaFoldDB" id="A0A9D1EL25"/>
<name>A0A9D1EL25_9FIRM</name>
<proteinExistence type="predicted"/>
<reference evidence="1" key="1">
    <citation type="submission" date="2020-10" db="EMBL/GenBank/DDBJ databases">
        <authorList>
            <person name="Gilroy R."/>
        </authorList>
    </citation>
    <scope>NUCLEOTIDE SEQUENCE</scope>
    <source>
        <strain evidence="1">ChiSxjej1B13-7041</strain>
    </source>
</reference>
<reference evidence="1" key="2">
    <citation type="journal article" date="2021" name="PeerJ">
        <title>Extensive microbial diversity within the chicken gut microbiome revealed by metagenomics and culture.</title>
        <authorList>
            <person name="Gilroy R."/>
            <person name="Ravi A."/>
            <person name="Getino M."/>
            <person name="Pursley I."/>
            <person name="Horton D.L."/>
            <person name="Alikhan N.F."/>
            <person name="Baker D."/>
            <person name="Gharbi K."/>
            <person name="Hall N."/>
            <person name="Watson M."/>
            <person name="Adriaenssens E.M."/>
            <person name="Foster-Nyarko E."/>
            <person name="Jarju S."/>
            <person name="Secka A."/>
            <person name="Antonio M."/>
            <person name="Oren A."/>
            <person name="Chaudhuri R.R."/>
            <person name="La Ragione R."/>
            <person name="Hildebrand F."/>
            <person name="Pallen M.J."/>
        </authorList>
    </citation>
    <scope>NUCLEOTIDE SEQUENCE</scope>
    <source>
        <strain evidence="1">ChiSxjej1B13-7041</strain>
    </source>
</reference>
<sequence length="144" mass="16492">MSFFDKLGERLSETGSDIGRIVSDTTQRAKESSRAVSLKKQIRDEEEKINQMCLYIMRLYLRDAKEEEFPYPDMLRLVRESEQRIANYYHEIEILQMERPVMQPQGQENPGQDCQEGTQKACPACGCPVSDSSVFCANCGAKLQ</sequence>
<evidence type="ECO:0000313" key="1">
    <source>
        <dbReference type="EMBL" id="HIR93917.1"/>
    </source>
</evidence>
<organism evidence="1 2">
    <name type="scientific">Candidatus Egerieimonas intestinavium</name>
    <dbReference type="NCBI Taxonomy" id="2840777"/>
    <lineage>
        <taxon>Bacteria</taxon>
        <taxon>Bacillati</taxon>
        <taxon>Bacillota</taxon>
        <taxon>Clostridia</taxon>
        <taxon>Lachnospirales</taxon>
        <taxon>Lachnospiraceae</taxon>
        <taxon>Lachnospiraceae incertae sedis</taxon>
        <taxon>Candidatus Egerieimonas</taxon>
    </lineage>
</organism>
<accession>A0A9D1EL25</accession>
<protein>
    <submittedName>
        <fullName evidence="1">Zinc ribbon domain-containing protein</fullName>
    </submittedName>
</protein>
<comment type="caution">
    <text evidence="1">The sequence shown here is derived from an EMBL/GenBank/DDBJ whole genome shotgun (WGS) entry which is preliminary data.</text>
</comment>